<proteinExistence type="predicted"/>
<accession>A0A811UB31</accession>
<evidence type="ECO:0000313" key="2">
    <source>
        <dbReference type="Proteomes" id="UP000606786"/>
    </source>
</evidence>
<keyword evidence="2" id="KW-1185">Reference proteome</keyword>
<dbReference type="EMBL" id="CAJHJT010000001">
    <property type="protein sequence ID" value="CAD6996472.1"/>
    <property type="molecule type" value="Genomic_DNA"/>
</dbReference>
<name>A0A811UB31_CERCA</name>
<gene>
    <name evidence="1" type="ORF">CCAP1982_LOCUS5141</name>
</gene>
<comment type="caution">
    <text evidence="1">The sequence shown here is derived from an EMBL/GenBank/DDBJ whole genome shotgun (WGS) entry which is preliminary data.</text>
</comment>
<protein>
    <submittedName>
        <fullName evidence="1">(Mediterranean fruit fly) hypothetical protein</fullName>
    </submittedName>
</protein>
<evidence type="ECO:0000313" key="1">
    <source>
        <dbReference type="EMBL" id="CAD6996472.1"/>
    </source>
</evidence>
<sequence length="99" mass="10767">MTANKVAEFGAGAKYNAICLSCNRKFLTLASAGGIINYKPEKISEKNILSFGNRGKEREHMSISLGKRLLKDNTLIDGPAKLDTQQDLSEIVANLEIGL</sequence>
<organism evidence="1 2">
    <name type="scientific">Ceratitis capitata</name>
    <name type="common">Mediterranean fruit fly</name>
    <name type="synonym">Tephritis capitata</name>
    <dbReference type="NCBI Taxonomy" id="7213"/>
    <lineage>
        <taxon>Eukaryota</taxon>
        <taxon>Metazoa</taxon>
        <taxon>Ecdysozoa</taxon>
        <taxon>Arthropoda</taxon>
        <taxon>Hexapoda</taxon>
        <taxon>Insecta</taxon>
        <taxon>Pterygota</taxon>
        <taxon>Neoptera</taxon>
        <taxon>Endopterygota</taxon>
        <taxon>Diptera</taxon>
        <taxon>Brachycera</taxon>
        <taxon>Muscomorpha</taxon>
        <taxon>Tephritoidea</taxon>
        <taxon>Tephritidae</taxon>
        <taxon>Ceratitis</taxon>
        <taxon>Ceratitis</taxon>
    </lineage>
</organism>
<reference evidence="1" key="1">
    <citation type="submission" date="2020-11" db="EMBL/GenBank/DDBJ databases">
        <authorList>
            <person name="Whitehead M."/>
        </authorList>
    </citation>
    <scope>NUCLEOTIDE SEQUENCE</scope>
    <source>
        <strain evidence="1">EGII</strain>
    </source>
</reference>
<dbReference type="AlphaFoldDB" id="A0A811UB31"/>
<dbReference type="Proteomes" id="UP000606786">
    <property type="component" value="Unassembled WGS sequence"/>
</dbReference>